<evidence type="ECO:0000256" key="5">
    <source>
        <dbReference type="SAM" id="Phobius"/>
    </source>
</evidence>
<evidence type="ECO:0000313" key="7">
    <source>
        <dbReference type="EMBL" id="AZS28708.1"/>
    </source>
</evidence>
<dbReference type="Gene3D" id="2.30.30.60">
    <property type="match status" value="1"/>
</dbReference>
<dbReference type="GO" id="GO:0008381">
    <property type="term" value="F:mechanosensitive monoatomic ion channel activity"/>
    <property type="evidence" value="ECO:0007669"/>
    <property type="project" value="InterPro"/>
</dbReference>
<evidence type="ECO:0000256" key="3">
    <source>
        <dbReference type="ARBA" id="ARBA00022989"/>
    </source>
</evidence>
<dbReference type="AlphaFoldDB" id="A0A3Q9ILM9"/>
<feature type="transmembrane region" description="Helical" evidence="5">
    <location>
        <begin position="24"/>
        <end position="45"/>
    </location>
</feature>
<dbReference type="OrthoDB" id="9775207at2"/>
<reference evidence="7 8" key="1">
    <citation type="submission" date="2018-10" db="EMBL/GenBank/DDBJ databases">
        <title>Butyricimonas faecalis sp. nov., isolated from human faeces and emended description of the genus Butyricimonas.</title>
        <authorList>
            <person name="Le Roy T."/>
            <person name="Van der Smissen P."/>
            <person name="Paquot A."/>
            <person name="Delzenne N."/>
            <person name="Muccioli G."/>
            <person name="Collet J.-F."/>
            <person name="Cani P.D."/>
        </authorList>
    </citation>
    <scope>NUCLEOTIDE SEQUENCE [LARGE SCALE GENOMIC DNA]</scope>
    <source>
        <strain evidence="7 8">H184</strain>
    </source>
</reference>
<keyword evidence="8" id="KW-1185">Reference proteome</keyword>
<protein>
    <submittedName>
        <fullName evidence="7">Mechanosensitive ion channel protein MscS</fullName>
    </submittedName>
</protein>
<dbReference type="GO" id="GO:0005886">
    <property type="term" value="C:plasma membrane"/>
    <property type="evidence" value="ECO:0007669"/>
    <property type="project" value="TreeGrafter"/>
</dbReference>
<dbReference type="GO" id="GO:0071470">
    <property type="term" value="P:cellular response to osmotic stress"/>
    <property type="evidence" value="ECO:0007669"/>
    <property type="project" value="InterPro"/>
</dbReference>
<name>A0A3Q9ILM9_9BACT</name>
<feature type="transmembrane region" description="Helical" evidence="5">
    <location>
        <begin position="102"/>
        <end position="121"/>
    </location>
</feature>
<keyword evidence="2 5" id="KW-0812">Transmembrane</keyword>
<evidence type="ECO:0000256" key="2">
    <source>
        <dbReference type="ARBA" id="ARBA00022692"/>
    </source>
</evidence>
<comment type="subcellular location">
    <subcellularLocation>
        <location evidence="1">Membrane</location>
    </subcellularLocation>
</comment>
<dbReference type="InterPro" id="IPR030192">
    <property type="entry name" value="YbdG"/>
</dbReference>
<keyword evidence="3 5" id="KW-1133">Transmembrane helix</keyword>
<dbReference type="Proteomes" id="UP000270673">
    <property type="component" value="Chromosome"/>
</dbReference>
<dbReference type="InterPro" id="IPR023408">
    <property type="entry name" value="MscS_beta-dom_sf"/>
</dbReference>
<feature type="transmembrane region" description="Helical" evidence="5">
    <location>
        <begin position="141"/>
        <end position="162"/>
    </location>
</feature>
<organism evidence="7 8">
    <name type="scientific">Butyricimonas faecalis</name>
    <dbReference type="NCBI Taxonomy" id="2093856"/>
    <lineage>
        <taxon>Bacteria</taxon>
        <taxon>Pseudomonadati</taxon>
        <taxon>Bacteroidota</taxon>
        <taxon>Bacteroidia</taxon>
        <taxon>Bacteroidales</taxon>
        <taxon>Odoribacteraceae</taxon>
        <taxon>Butyricimonas</taxon>
    </lineage>
</organism>
<dbReference type="EMBL" id="CP032819">
    <property type="protein sequence ID" value="AZS28708.1"/>
    <property type="molecule type" value="Genomic_DNA"/>
</dbReference>
<evidence type="ECO:0000259" key="6">
    <source>
        <dbReference type="Pfam" id="PF00924"/>
    </source>
</evidence>
<keyword evidence="4 5" id="KW-0472">Membrane</keyword>
<dbReference type="PANTHER" id="PTHR30414">
    <property type="entry name" value="MINICONDUCTANCE MECHANOSENSITIVE CHANNEL YBDG"/>
    <property type="match status" value="1"/>
</dbReference>
<dbReference type="SUPFAM" id="SSF50182">
    <property type="entry name" value="Sm-like ribonucleoproteins"/>
    <property type="match status" value="1"/>
</dbReference>
<dbReference type="Pfam" id="PF00924">
    <property type="entry name" value="MS_channel_2nd"/>
    <property type="match status" value="1"/>
</dbReference>
<dbReference type="InterPro" id="IPR010920">
    <property type="entry name" value="LSM_dom_sf"/>
</dbReference>
<feature type="transmembrane region" description="Helical" evidence="5">
    <location>
        <begin position="168"/>
        <end position="185"/>
    </location>
</feature>
<feature type="domain" description="Mechanosensitive ion channel MscS" evidence="6">
    <location>
        <begin position="187"/>
        <end position="255"/>
    </location>
</feature>
<accession>A0A3Q9ILM9</accession>
<feature type="transmembrane region" description="Helical" evidence="5">
    <location>
        <begin position="73"/>
        <end position="90"/>
    </location>
</feature>
<dbReference type="PANTHER" id="PTHR30414:SF0">
    <property type="entry name" value="MINICONDUCTANCE MECHANOSENSITIVE CHANNEL YBDG"/>
    <property type="match status" value="1"/>
</dbReference>
<evidence type="ECO:0000256" key="1">
    <source>
        <dbReference type="ARBA" id="ARBA00004370"/>
    </source>
</evidence>
<gene>
    <name evidence="7" type="ORF">D8S85_03495</name>
</gene>
<evidence type="ECO:0000313" key="8">
    <source>
        <dbReference type="Proteomes" id="UP000270673"/>
    </source>
</evidence>
<dbReference type="InterPro" id="IPR006685">
    <property type="entry name" value="MscS_channel_2nd"/>
</dbReference>
<dbReference type="RefSeq" id="WP_106624887.1">
    <property type="nucleotide sequence ID" value="NZ_CP032819.1"/>
</dbReference>
<sequence length="409" mass="47438">MTIENYIQAGLQHLGVYSETISDIIYFLALLVIIGMINWITHVLTRQWLARFVLKLTKRTATNWDDLMFSQRFFNRLGLLIAPIIIQIVFKEFEWTQFSFLMQLINVWITLSFLLIVSSILDGINRIYDSYPIAKDRPIKVFIQVIKIFFYCAAIIIIISILLDKDPFALLAGLGAISAVLMLVFKDSILGFVAGIQLISNRMVNIGDWIVMPSSNADGDVIEINLTTVKVQNWDKTISTIPTYKLVSESFTNWRGMQESGGRRIKRSVNINIYSVHYLTHEDLENLKQSALLKNYIEGKMKELNEYNANVENPLDKRHLTNIGTFREYMEAWLAANPNINLDMTHMVRQLQPTPTGIPLEIYCFSARKEWVIYERVQADIFDHLFAILPLFKLKVFQYPTNMEWMQEK</sequence>
<dbReference type="KEGG" id="buy:D8S85_03495"/>
<evidence type="ECO:0000256" key="4">
    <source>
        <dbReference type="ARBA" id="ARBA00023136"/>
    </source>
</evidence>
<proteinExistence type="predicted"/>